<reference evidence="3" key="1">
    <citation type="submission" date="2022-07" db="EMBL/GenBank/DDBJ databases">
        <title>Phylogenomic reconstructions and comparative analyses of Kickxellomycotina fungi.</title>
        <authorList>
            <person name="Reynolds N.K."/>
            <person name="Stajich J.E."/>
            <person name="Barry K."/>
            <person name="Grigoriev I.V."/>
            <person name="Crous P."/>
            <person name="Smith M.E."/>
        </authorList>
    </citation>
    <scope>NUCLEOTIDE SEQUENCE</scope>
    <source>
        <strain evidence="3">RSA 476</strain>
    </source>
</reference>
<keyword evidence="4" id="KW-1185">Reference proteome</keyword>
<dbReference type="Pfam" id="PF01774">
    <property type="entry name" value="UreD"/>
    <property type="match status" value="1"/>
</dbReference>
<dbReference type="GO" id="GO:0016151">
    <property type="term" value="F:nickel cation binding"/>
    <property type="evidence" value="ECO:0007669"/>
    <property type="project" value="InterPro"/>
</dbReference>
<gene>
    <name evidence="3" type="ORF">GGH94_000095</name>
</gene>
<dbReference type="HAMAP" id="MF_01384">
    <property type="entry name" value="UreD"/>
    <property type="match status" value="1"/>
</dbReference>
<organism evidence="3 4">
    <name type="scientific">Coemansia aciculifera</name>
    <dbReference type="NCBI Taxonomy" id="417176"/>
    <lineage>
        <taxon>Eukaryota</taxon>
        <taxon>Fungi</taxon>
        <taxon>Fungi incertae sedis</taxon>
        <taxon>Zoopagomycota</taxon>
        <taxon>Kickxellomycotina</taxon>
        <taxon>Kickxellomycetes</taxon>
        <taxon>Kickxellales</taxon>
        <taxon>Kickxellaceae</taxon>
        <taxon>Coemansia</taxon>
    </lineage>
</organism>
<dbReference type="EMBL" id="JANBUY010000002">
    <property type="protein sequence ID" value="KAJ2868563.1"/>
    <property type="molecule type" value="Genomic_DNA"/>
</dbReference>
<dbReference type="InterPro" id="IPR002669">
    <property type="entry name" value="UreD"/>
</dbReference>
<dbReference type="AlphaFoldDB" id="A0A9W8IP13"/>
<dbReference type="Proteomes" id="UP001140074">
    <property type="component" value="Unassembled WGS sequence"/>
</dbReference>
<keyword evidence="2" id="KW-0143">Chaperone</keyword>
<evidence type="ECO:0000313" key="4">
    <source>
        <dbReference type="Proteomes" id="UP001140074"/>
    </source>
</evidence>
<comment type="caution">
    <text evidence="3">The sequence shown here is derived from an EMBL/GenBank/DDBJ whole genome shotgun (WGS) entry which is preliminary data.</text>
</comment>
<evidence type="ECO:0008006" key="5">
    <source>
        <dbReference type="Google" id="ProtNLM"/>
    </source>
</evidence>
<evidence type="ECO:0000256" key="2">
    <source>
        <dbReference type="ARBA" id="ARBA00023186"/>
    </source>
</evidence>
<proteinExistence type="inferred from homology"/>
<evidence type="ECO:0000313" key="3">
    <source>
        <dbReference type="EMBL" id="KAJ2868563.1"/>
    </source>
</evidence>
<name>A0A9W8IP13_9FUNG</name>
<sequence>MPIPPGAGNIDCQTVAGRLRQSVSSAYPLKIIAPHAGPAALTDPPLHPAVSYLMSYGGGIVHGDRIHVDVRVGSKCALVLLTQGSTKVFRPQLSSATEQTYQTLIIDVEPDALLCLLPAPVTCFKDAMYNQRQLLTLHSPTSSLVLLDWMTSGRMSRGERWDFAKYFSVNVIKTPDRIIMRDALLLQDNFARRMEPIDAFALILILGPAVADVAQTFREEHKAQRIKPFRPNAAHDHASEEQGILWSVSEIDEHGVCGVAVRAAGPSTEELKDWIKRRLVLLKPTVGDCVWSMYANSF</sequence>
<comment type="similarity">
    <text evidence="1">Belongs to the UreD family.</text>
</comment>
<accession>A0A9W8IP13</accession>
<protein>
    <recommendedName>
        <fullName evidence="5">UreD-domain-containing protein</fullName>
    </recommendedName>
</protein>
<dbReference type="PANTHER" id="PTHR33643:SF1">
    <property type="entry name" value="UREASE ACCESSORY PROTEIN D"/>
    <property type="match status" value="1"/>
</dbReference>
<evidence type="ECO:0000256" key="1">
    <source>
        <dbReference type="ARBA" id="ARBA00007177"/>
    </source>
</evidence>
<dbReference type="PANTHER" id="PTHR33643">
    <property type="entry name" value="UREASE ACCESSORY PROTEIN D"/>
    <property type="match status" value="1"/>
</dbReference>